<feature type="binding site" evidence="10">
    <location>
        <position position="142"/>
    </location>
    <ligand>
        <name>a ubiquinone</name>
        <dbReference type="ChEBI" id="CHEBI:16389"/>
        <note>ligand shared with IP/SDHB</note>
    </ligand>
</feature>
<evidence type="ECO:0000256" key="3">
    <source>
        <dbReference type="ARBA" id="ARBA00022448"/>
    </source>
</evidence>
<evidence type="ECO:0000313" key="13">
    <source>
        <dbReference type="EMBL" id="CAD7228956.1"/>
    </source>
</evidence>
<dbReference type="Pfam" id="PF05328">
    <property type="entry name" value="CybS"/>
    <property type="match status" value="1"/>
</dbReference>
<evidence type="ECO:0000256" key="11">
    <source>
        <dbReference type="PIRSR" id="PIRSR607992-2"/>
    </source>
</evidence>
<feature type="binding site" description="axial binding residue" evidence="11">
    <location>
        <position position="130"/>
    </location>
    <ligand>
        <name>heme b</name>
        <dbReference type="ChEBI" id="CHEBI:60344"/>
        <note>ligand shared with SDHC</note>
    </ligand>
    <ligandPart>
        <name>Fe</name>
        <dbReference type="ChEBI" id="CHEBI:18248"/>
    </ligandPart>
</feature>
<keyword evidence="9 12" id="KW-0472">Membrane</keyword>
<evidence type="ECO:0000256" key="12">
    <source>
        <dbReference type="RuleBase" id="RU364031"/>
    </source>
</evidence>
<dbReference type="PANTHER" id="PTHR13337">
    <property type="entry name" value="SUCCINATE DEHYDROGENASE"/>
    <property type="match status" value="1"/>
</dbReference>
<keyword evidence="4 12" id="KW-0812">Transmembrane</keyword>
<evidence type="ECO:0000256" key="2">
    <source>
        <dbReference type="ARBA" id="ARBA00007294"/>
    </source>
</evidence>
<keyword evidence="8 12" id="KW-0496">Mitochondrion</keyword>
<evidence type="ECO:0000256" key="7">
    <source>
        <dbReference type="ARBA" id="ARBA00022989"/>
    </source>
</evidence>
<feature type="transmembrane region" description="Helical" evidence="12">
    <location>
        <begin position="155"/>
        <end position="174"/>
    </location>
</feature>
<dbReference type="Gene3D" id="1.20.1300.10">
    <property type="entry name" value="Fumarate reductase/succinate dehydrogenase, transmembrane subunit"/>
    <property type="match status" value="1"/>
</dbReference>
<keyword evidence="7 12" id="KW-1133">Transmembrane helix</keyword>
<feature type="transmembrane region" description="Helical" evidence="12">
    <location>
        <begin position="121"/>
        <end position="143"/>
    </location>
</feature>
<keyword evidence="6 12" id="KW-0809">Transit peptide</keyword>
<comment type="similarity">
    <text evidence="2 12">Belongs to the CybS family.</text>
</comment>
<evidence type="ECO:0000256" key="4">
    <source>
        <dbReference type="ARBA" id="ARBA00022692"/>
    </source>
</evidence>
<dbReference type="AlphaFoldDB" id="A0A7R8WGY2"/>
<keyword evidence="12" id="KW-0249">Electron transport</keyword>
<proteinExistence type="inferred from homology"/>
<evidence type="ECO:0000256" key="5">
    <source>
        <dbReference type="ARBA" id="ARBA00022792"/>
    </source>
</evidence>
<comment type="subcellular location">
    <subcellularLocation>
        <location evidence="1 12">Mitochondrion inner membrane</location>
        <topology evidence="1 12">Multi-pass membrane protein</topology>
    </subcellularLocation>
</comment>
<accession>A0A7R8WGY2</accession>
<dbReference type="GO" id="GO:0046872">
    <property type="term" value="F:metal ion binding"/>
    <property type="evidence" value="ECO:0007669"/>
    <property type="project" value="UniProtKB-KW"/>
</dbReference>
<keyword evidence="11" id="KW-0408">Iron</keyword>
<reference evidence="13" key="1">
    <citation type="submission" date="2020-11" db="EMBL/GenBank/DDBJ databases">
        <authorList>
            <person name="Tran Van P."/>
        </authorList>
    </citation>
    <scope>NUCLEOTIDE SEQUENCE</scope>
</reference>
<comment type="function">
    <text evidence="12">Membrane-anchoring subunit of succinate dehydrogenase (SDH) that is involved in complex II of the mitochondrial electron transport chain and is responsible for transferring electrons from succinate to ubiquinone (coenzyme Q).</text>
</comment>
<dbReference type="EMBL" id="OB661776">
    <property type="protein sequence ID" value="CAD7228956.1"/>
    <property type="molecule type" value="Genomic_DNA"/>
</dbReference>
<dbReference type="InterPro" id="IPR034804">
    <property type="entry name" value="SQR/QFR_C/D"/>
</dbReference>
<sequence>MNCLQLHLRLLGKNGILKSGFHPASLSRMTCASSAVQCRIQTPNKPGERVKHTDLVPHKYSALKLWSPTALNAREFHVSAVARAGAGTDAAKLWHFERVVAASMLLLIPSAMLVYHPILDYLLSAILVMHGHWGLHGIVIDYLRPKIMGNALAKLSELVVYIFSAFAMGGIMYFNYTDVGLIHAIAGLWRTL</sequence>
<name>A0A7R8WGY2_9CRUS</name>
<dbReference type="GO" id="GO:0006099">
    <property type="term" value="P:tricarboxylic acid cycle"/>
    <property type="evidence" value="ECO:0007669"/>
    <property type="project" value="UniProtKB-KW"/>
</dbReference>
<dbReference type="GO" id="GO:0006121">
    <property type="term" value="P:mitochondrial electron transport, succinate to ubiquinone"/>
    <property type="evidence" value="ECO:0007669"/>
    <property type="project" value="TreeGrafter"/>
</dbReference>
<evidence type="ECO:0000256" key="8">
    <source>
        <dbReference type="ARBA" id="ARBA00023128"/>
    </source>
</evidence>
<evidence type="ECO:0000256" key="6">
    <source>
        <dbReference type="ARBA" id="ARBA00022946"/>
    </source>
</evidence>
<keyword evidence="5 12" id="KW-0999">Mitochondrion inner membrane</keyword>
<dbReference type="PANTHER" id="PTHR13337:SF2">
    <property type="entry name" value="SUCCINATE DEHYDROGENASE [UBIQUINONE] CYTOCHROME B SMALL SUBUNIT, MITOCHONDRIAL"/>
    <property type="match status" value="1"/>
</dbReference>
<evidence type="ECO:0000256" key="10">
    <source>
        <dbReference type="PIRSR" id="PIRSR607992-1"/>
    </source>
</evidence>
<keyword evidence="12" id="KW-0816">Tricarboxylic acid cycle</keyword>
<evidence type="ECO:0000256" key="1">
    <source>
        <dbReference type="ARBA" id="ARBA00004448"/>
    </source>
</evidence>
<protein>
    <recommendedName>
        <fullName evidence="12">Succinate dehydrogenase [ubiquinone] cytochrome b small subunit</fullName>
    </recommendedName>
</protein>
<evidence type="ECO:0000256" key="9">
    <source>
        <dbReference type="ARBA" id="ARBA00023136"/>
    </source>
</evidence>
<keyword evidence="12" id="KW-0349">Heme</keyword>
<dbReference type="GO" id="GO:0048039">
    <property type="term" value="F:ubiquinone binding"/>
    <property type="evidence" value="ECO:0007669"/>
    <property type="project" value="TreeGrafter"/>
</dbReference>
<keyword evidence="3 12" id="KW-0813">Transport</keyword>
<gene>
    <name evidence="13" type="ORF">CTOB1V02_LOCUS6833</name>
</gene>
<dbReference type="InterPro" id="IPR007992">
    <property type="entry name" value="CybS"/>
</dbReference>
<keyword evidence="11 12" id="KW-0479">Metal-binding</keyword>
<dbReference type="GO" id="GO:0005743">
    <property type="term" value="C:mitochondrial inner membrane"/>
    <property type="evidence" value="ECO:0007669"/>
    <property type="project" value="UniProtKB-SubCell"/>
</dbReference>
<organism evidence="13">
    <name type="scientific">Cyprideis torosa</name>
    <dbReference type="NCBI Taxonomy" id="163714"/>
    <lineage>
        <taxon>Eukaryota</taxon>
        <taxon>Metazoa</taxon>
        <taxon>Ecdysozoa</taxon>
        <taxon>Arthropoda</taxon>
        <taxon>Crustacea</taxon>
        <taxon>Oligostraca</taxon>
        <taxon>Ostracoda</taxon>
        <taxon>Podocopa</taxon>
        <taxon>Podocopida</taxon>
        <taxon>Cytherocopina</taxon>
        <taxon>Cytheroidea</taxon>
        <taxon>Cytherideidae</taxon>
        <taxon>Cyprideis</taxon>
    </lineage>
</organism>
<dbReference type="OrthoDB" id="18577at2759"/>
<comment type="caution">
    <text evidence="12">Lacks conserved residue(s) required for the propagation of feature annotation.</text>
</comment>
<dbReference type="GO" id="GO:0020037">
    <property type="term" value="F:heme binding"/>
    <property type="evidence" value="ECO:0007669"/>
    <property type="project" value="TreeGrafter"/>
</dbReference>